<dbReference type="InterPro" id="IPR000387">
    <property type="entry name" value="Tyr_Pase_dom"/>
</dbReference>
<evidence type="ECO:0000256" key="3">
    <source>
        <dbReference type="ARBA" id="ARBA00022801"/>
    </source>
</evidence>
<dbReference type="EC" id="3.1.3.48" evidence="2"/>
<dbReference type="PROSITE" id="PS50054">
    <property type="entry name" value="TYR_PHOSPHATASE_DUAL"/>
    <property type="match status" value="1"/>
</dbReference>
<dbReference type="PANTHER" id="PTHR10159">
    <property type="entry name" value="DUAL SPECIFICITY PROTEIN PHOSPHATASE"/>
    <property type="match status" value="1"/>
</dbReference>
<feature type="domain" description="FHA" evidence="6">
    <location>
        <begin position="370"/>
        <end position="419"/>
    </location>
</feature>
<feature type="region of interest" description="Disordered" evidence="5">
    <location>
        <begin position="449"/>
        <end position="468"/>
    </location>
</feature>
<protein>
    <recommendedName>
        <fullName evidence="2">protein-tyrosine-phosphatase</fullName>
        <ecNumber evidence="2">3.1.3.48</ecNumber>
    </recommendedName>
</protein>
<proteinExistence type="inferred from homology"/>
<dbReference type="PROSITE" id="PS00383">
    <property type="entry name" value="TYR_PHOSPHATASE_1"/>
    <property type="match status" value="1"/>
</dbReference>
<accession>L1K019</accession>
<dbReference type="Gene3D" id="2.60.200.20">
    <property type="match status" value="1"/>
</dbReference>
<reference evidence="10" key="3">
    <citation type="submission" date="2015-06" db="UniProtKB">
        <authorList>
            <consortium name="EnsemblProtists"/>
        </authorList>
    </citation>
    <scope>IDENTIFICATION</scope>
</reference>
<dbReference type="CDD" id="cd14498">
    <property type="entry name" value="DSP"/>
    <property type="match status" value="1"/>
</dbReference>
<feature type="domain" description="Tyrosine specific protein phosphatases" evidence="8">
    <location>
        <begin position="228"/>
        <end position="292"/>
    </location>
</feature>
<feature type="compositionally biased region" description="Basic and acidic residues" evidence="5">
    <location>
        <begin position="449"/>
        <end position="459"/>
    </location>
</feature>
<dbReference type="InterPro" id="IPR029021">
    <property type="entry name" value="Prot-tyrosine_phosphatase-like"/>
</dbReference>
<comment type="similarity">
    <text evidence="1">Belongs to the protein-tyrosine phosphatase family. Non-receptor class dual specificity subfamily.</text>
</comment>
<dbReference type="PaxDb" id="55529-EKX53889"/>
<name>L1K019_GUITC</name>
<dbReference type="InterPro" id="IPR008984">
    <property type="entry name" value="SMAD_FHA_dom_sf"/>
</dbReference>
<dbReference type="KEGG" id="gtt:GUITHDRAFT_100853"/>
<dbReference type="HOGENOM" id="CLU_550375_0_0_1"/>
<gene>
    <name evidence="9" type="ORF">GUITHDRAFT_100853</name>
</gene>
<dbReference type="InterPro" id="IPR020422">
    <property type="entry name" value="TYR_PHOSPHATASE_DUAL_dom"/>
</dbReference>
<reference evidence="11" key="2">
    <citation type="submission" date="2012-11" db="EMBL/GenBank/DDBJ databases">
        <authorList>
            <person name="Kuo A."/>
            <person name="Curtis B.A."/>
            <person name="Tanifuji G."/>
            <person name="Burki F."/>
            <person name="Gruber A."/>
            <person name="Irimia M."/>
            <person name="Maruyama S."/>
            <person name="Arias M.C."/>
            <person name="Ball S.G."/>
            <person name="Gile G.H."/>
            <person name="Hirakawa Y."/>
            <person name="Hopkins J.F."/>
            <person name="Rensing S.A."/>
            <person name="Schmutz J."/>
            <person name="Symeonidi A."/>
            <person name="Elias M."/>
            <person name="Eveleigh R.J."/>
            <person name="Herman E.K."/>
            <person name="Klute M.J."/>
            <person name="Nakayama T."/>
            <person name="Obornik M."/>
            <person name="Reyes-Prieto A."/>
            <person name="Armbrust E.V."/>
            <person name="Aves S.J."/>
            <person name="Beiko R.G."/>
            <person name="Coutinho P."/>
            <person name="Dacks J.B."/>
            <person name="Durnford D.G."/>
            <person name="Fast N.M."/>
            <person name="Green B.R."/>
            <person name="Grisdale C."/>
            <person name="Hempe F."/>
            <person name="Henrissat B."/>
            <person name="Hoppner M.P."/>
            <person name="Ishida K.-I."/>
            <person name="Kim E."/>
            <person name="Koreny L."/>
            <person name="Kroth P.G."/>
            <person name="Liu Y."/>
            <person name="Malik S.-B."/>
            <person name="Maier U.G."/>
            <person name="McRose D."/>
            <person name="Mock T."/>
            <person name="Neilson J.A."/>
            <person name="Onodera N.T."/>
            <person name="Poole A.M."/>
            <person name="Pritham E.J."/>
            <person name="Richards T.A."/>
            <person name="Rocap G."/>
            <person name="Roy S.W."/>
            <person name="Sarai C."/>
            <person name="Schaack S."/>
            <person name="Shirato S."/>
            <person name="Slamovits C.H."/>
            <person name="Spencer D.F."/>
            <person name="Suzuki S."/>
            <person name="Worden A.Z."/>
            <person name="Zauner S."/>
            <person name="Barry K."/>
            <person name="Bell C."/>
            <person name="Bharti A.K."/>
            <person name="Crow J.A."/>
            <person name="Grimwood J."/>
            <person name="Kramer R."/>
            <person name="Lindquist E."/>
            <person name="Lucas S."/>
            <person name="Salamov A."/>
            <person name="McFadden G.I."/>
            <person name="Lane C.E."/>
            <person name="Keeling P.J."/>
            <person name="Gray M.W."/>
            <person name="Grigoriev I.V."/>
            <person name="Archibald J.M."/>
        </authorList>
    </citation>
    <scope>NUCLEOTIDE SEQUENCE</scope>
    <source>
        <strain evidence="11">CCMP2712</strain>
    </source>
</reference>
<evidence type="ECO:0000256" key="5">
    <source>
        <dbReference type="SAM" id="MobiDB-lite"/>
    </source>
</evidence>
<dbReference type="eggNOG" id="KOG1716">
    <property type="taxonomic scope" value="Eukaryota"/>
</dbReference>
<dbReference type="GO" id="GO:0005737">
    <property type="term" value="C:cytoplasm"/>
    <property type="evidence" value="ECO:0007669"/>
    <property type="project" value="TreeGrafter"/>
</dbReference>
<dbReference type="SMART" id="SM00195">
    <property type="entry name" value="DSPc"/>
    <property type="match status" value="1"/>
</dbReference>
<evidence type="ECO:0000313" key="10">
    <source>
        <dbReference type="EnsemblProtists" id="EKX53889"/>
    </source>
</evidence>
<evidence type="ECO:0000256" key="1">
    <source>
        <dbReference type="ARBA" id="ARBA00008601"/>
    </source>
</evidence>
<dbReference type="PANTHER" id="PTHR10159:SF519">
    <property type="entry name" value="DUAL SPECIFICITY PROTEIN PHOSPHATASE MPK3"/>
    <property type="match status" value="1"/>
</dbReference>
<dbReference type="Pfam" id="PF00498">
    <property type="entry name" value="FHA"/>
    <property type="match status" value="1"/>
</dbReference>
<evidence type="ECO:0000313" key="11">
    <source>
        <dbReference type="Proteomes" id="UP000011087"/>
    </source>
</evidence>
<dbReference type="InterPro" id="IPR000340">
    <property type="entry name" value="Dual-sp_phosphatase_cat-dom"/>
</dbReference>
<dbReference type="STRING" id="905079.L1K019"/>
<dbReference type="OMA" id="HIKQSWF"/>
<dbReference type="GeneID" id="17310359"/>
<dbReference type="GO" id="GO:0008330">
    <property type="term" value="F:protein tyrosine/threonine phosphatase activity"/>
    <property type="evidence" value="ECO:0007669"/>
    <property type="project" value="TreeGrafter"/>
</dbReference>
<evidence type="ECO:0000259" key="8">
    <source>
        <dbReference type="PROSITE" id="PS50056"/>
    </source>
</evidence>
<dbReference type="PROSITE" id="PS50056">
    <property type="entry name" value="TYR_PHOSPHATASE_2"/>
    <property type="match status" value="1"/>
</dbReference>
<dbReference type="RefSeq" id="XP_005840869.1">
    <property type="nucleotide sequence ID" value="XM_005840812.1"/>
</dbReference>
<dbReference type="Proteomes" id="UP000011087">
    <property type="component" value="Unassembled WGS sequence"/>
</dbReference>
<organism evidence="9">
    <name type="scientific">Guillardia theta (strain CCMP2712)</name>
    <name type="common">Cryptophyte</name>
    <dbReference type="NCBI Taxonomy" id="905079"/>
    <lineage>
        <taxon>Eukaryota</taxon>
        <taxon>Cryptophyceae</taxon>
        <taxon>Pyrenomonadales</taxon>
        <taxon>Geminigeraceae</taxon>
        <taxon>Guillardia</taxon>
    </lineage>
</organism>
<dbReference type="InterPro" id="IPR016130">
    <property type="entry name" value="Tyr_Pase_AS"/>
</dbReference>
<evidence type="ECO:0000259" key="6">
    <source>
        <dbReference type="PROSITE" id="PS50006"/>
    </source>
</evidence>
<evidence type="ECO:0000256" key="4">
    <source>
        <dbReference type="ARBA" id="ARBA00022912"/>
    </source>
</evidence>
<evidence type="ECO:0000256" key="2">
    <source>
        <dbReference type="ARBA" id="ARBA00013064"/>
    </source>
</evidence>
<dbReference type="GO" id="GO:0017017">
    <property type="term" value="F:MAP kinase tyrosine/serine/threonine phosphatase activity"/>
    <property type="evidence" value="ECO:0007669"/>
    <property type="project" value="TreeGrafter"/>
</dbReference>
<dbReference type="Gene3D" id="3.40.250.10">
    <property type="entry name" value="Rhodanese-like domain"/>
    <property type="match status" value="1"/>
</dbReference>
<sequence>MPRMQILTEESCSMMSITCLAAKFLCTANERKPPLIVDVRPHKEFHKGNVCGAFCVSIVNRGNRRVLEDSSLRHDSNDHKDLKRKRERILGVRGLWQPSLWMGRELVLYGSAALTPEHEVVRFLQSDEFTLPRLIRLLDVPFDTVLEKYPGLCTTFGKPREPRRYPAEVIPGELYLGDWDHAKDETSLDHLNVRSVITIHQRPKDISFGSKRQHLRLQQDDVDTDGILQHIDASNNFIERAISKKHATLVHCGAGISRSASLCVAYLIHRFKWPASRAVAHVVRCRKVARPNEGFMKALHDYQKKLGIADDKTADEGKEKENPVIVDEQKDKNGDQHVVEEAADPVPCFVTVYKDETVVDRVELPGNSKLTLGRSLETDIVMEHPSVSRQHAILQSEGQKVYILDLGSAHGTKVNSRNIEPERKVEVKDGDVLEFGASTRKYVISRGQKESVGMKRSSETQKCPPNKRQKEMVGAYHILIKHKGEFGGVEKTEQEC</sequence>
<dbReference type="SUPFAM" id="SSF49879">
    <property type="entry name" value="SMAD/FHA domain"/>
    <property type="match status" value="1"/>
</dbReference>
<dbReference type="SUPFAM" id="SSF52799">
    <property type="entry name" value="(Phosphotyrosine protein) phosphatases II"/>
    <property type="match status" value="1"/>
</dbReference>
<keyword evidence="11" id="KW-1185">Reference proteome</keyword>
<dbReference type="InterPro" id="IPR036873">
    <property type="entry name" value="Rhodanese-like_dom_sf"/>
</dbReference>
<dbReference type="PROSITE" id="PS50006">
    <property type="entry name" value="FHA_DOMAIN"/>
    <property type="match status" value="1"/>
</dbReference>
<dbReference type="eggNOG" id="KOG1882">
    <property type="taxonomic scope" value="Eukaryota"/>
</dbReference>
<dbReference type="GO" id="GO:0033550">
    <property type="term" value="F:MAP kinase tyrosine phosphatase activity"/>
    <property type="evidence" value="ECO:0007669"/>
    <property type="project" value="TreeGrafter"/>
</dbReference>
<keyword evidence="3" id="KW-0378">Hydrolase</keyword>
<feature type="domain" description="Tyrosine-protein phosphatase" evidence="7">
    <location>
        <begin position="165"/>
        <end position="308"/>
    </location>
</feature>
<dbReference type="InterPro" id="IPR000253">
    <property type="entry name" value="FHA_dom"/>
</dbReference>
<dbReference type="SMART" id="SM00240">
    <property type="entry name" value="FHA"/>
    <property type="match status" value="1"/>
</dbReference>
<evidence type="ECO:0000313" key="9">
    <source>
        <dbReference type="EMBL" id="EKX53889.1"/>
    </source>
</evidence>
<evidence type="ECO:0000259" key="7">
    <source>
        <dbReference type="PROSITE" id="PS50054"/>
    </source>
</evidence>
<reference evidence="9 11" key="1">
    <citation type="journal article" date="2012" name="Nature">
        <title>Algal genomes reveal evolutionary mosaicism and the fate of nucleomorphs.</title>
        <authorList>
            <consortium name="DOE Joint Genome Institute"/>
            <person name="Curtis B.A."/>
            <person name="Tanifuji G."/>
            <person name="Burki F."/>
            <person name="Gruber A."/>
            <person name="Irimia M."/>
            <person name="Maruyama S."/>
            <person name="Arias M.C."/>
            <person name="Ball S.G."/>
            <person name="Gile G.H."/>
            <person name="Hirakawa Y."/>
            <person name="Hopkins J.F."/>
            <person name="Kuo A."/>
            <person name="Rensing S.A."/>
            <person name="Schmutz J."/>
            <person name="Symeonidi A."/>
            <person name="Elias M."/>
            <person name="Eveleigh R.J."/>
            <person name="Herman E.K."/>
            <person name="Klute M.J."/>
            <person name="Nakayama T."/>
            <person name="Obornik M."/>
            <person name="Reyes-Prieto A."/>
            <person name="Armbrust E.V."/>
            <person name="Aves S.J."/>
            <person name="Beiko R.G."/>
            <person name="Coutinho P."/>
            <person name="Dacks J.B."/>
            <person name="Durnford D.G."/>
            <person name="Fast N.M."/>
            <person name="Green B.R."/>
            <person name="Grisdale C.J."/>
            <person name="Hempel F."/>
            <person name="Henrissat B."/>
            <person name="Hoppner M.P."/>
            <person name="Ishida K."/>
            <person name="Kim E."/>
            <person name="Koreny L."/>
            <person name="Kroth P.G."/>
            <person name="Liu Y."/>
            <person name="Malik S.B."/>
            <person name="Maier U.G."/>
            <person name="McRose D."/>
            <person name="Mock T."/>
            <person name="Neilson J.A."/>
            <person name="Onodera N.T."/>
            <person name="Poole A.M."/>
            <person name="Pritham E.J."/>
            <person name="Richards T.A."/>
            <person name="Rocap G."/>
            <person name="Roy S.W."/>
            <person name="Sarai C."/>
            <person name="Schaack S."/>
            <person name="Shirato S."/>
            <person name="Slamovits C.H."/>
            <person name="Spencer D.F."/>
            <person name="Suzuki S."/>
            <person name="Worden A.Z."/>
            <person name="Zauner S."/>
            <person name="Barry K."/>
            <person name="Bell C."/>
            <person name="Bharti A.K."/>
            <person name="Crow J.A."/>
            <person name="Grimwood J."/>
            <person name="Kramer R."/>
            <person name="Lindquist E."/>
            <person name="Lucas S."/>
            <person name="Salamov A."/>
            <person name="McFadden G.I."/>
            <person name="Lane C.E."/>
            <person name="Keeling P.J."/>
            <person name="Gray M.W."/>
            <person name="Grigoriev I.V."/>
            <person name="Archibald J.M."/>
        </authorList>
    </citation>
    <scope>NUCLEOTIDE SEQUENCE</scope>
    <source>
        <strain evidence="9 11">CCMP2712</strain>
    </source>
</reference>
<dbReference type="EMBL" id="JH992969">
    <property type="protein sequence ID" value="EKX53889.1"/>
    <property type="molecule type" value="Genomic_DNA"/>
</dbReference>
<dbReference type="GO" id="GO:0043409">
    <property type="term" value="P:negative regulation of MAPK cascade"/>
    <property type="evidence" value="ECO:0007669"/>
    <property type="project" value="TreeGrafter"/>
</dbReference>
<dbReference type="OrthoDB" id="10252009at2759"/>
<dbReference type="AlphaFoldDB" id="L1K019"/>
<dbReference type="EnsemblProtists" id="EKX53889">
    <property type="protein sequence ID" value="EKX53889"/>
    <property type="gene ID" value="GUITHDRAFT_100853"/>
</dbReference>
<dbReference type="Gene3D" id="3.90.190.10">
    <property type="entry name" value="Protein tyrosine phosphatase superfamily"/>
    <property type="match status" value="1"/>
</dbReference>
<keyword evidence="4" id="KW-0904">Protein phosphatase</keyword>
<dbReference type="Pfam" id="PF00782">
    <property type="entry name" value="DSPc"/>
    <property type="match status" value="1"/>
</dbReference>
<feature type="region of interest" description="Disordered" evidence="5">
    <location>
        <begin position="310"/>
        <end position="333"/>
    </location>
</feature>